<dbReference type="EMBL" id="CP093442">
    <property type="protein sequence ID" value="UOF02862.1"/>
    <property type="molecule type" value="Genomic_DNA"/>
</dbReference>
<evidence type="ECO:0000313" key="10">
    <source>
        <dbReference type="Proteomes" id="UP000830116"/>
    </source>
</evidence>
<protein>
    <submittedName>
        <fullName evidence="9">L,D-transpeptidase</fullName>
    </submittedName>
</protein>
<organism evidence="9 10">
    <name type="scientific">Bdellovibrio reynosensis</name>
    <dbReference type="NCBI Taxonomy" id="2835041"/>
    <lineage>
        <taxon>Bacteria</taxon>
        <taxon>Pseudomonadati</taxon>
        <taxon>Bdellovibrionota</taxon>
        <taxon>Bdellovibrionia</taxon>
        <taxon>Bdellovibrionales</taxon>
        <taxon>Pseudobdellovibrionaceae</taxon>
        <taxon>Bdellovibrio</taxon>
    </lineage>
</organism>
<accession>A0ABY4CD39</accession>
<keyword evidence="6 7" id="KW-0961">Cell wall biogenesis/degradation</keyword>
<dbReference type="RefSeq" id="WP_243540681.1">
    <property type="nucleotide sequence ID" value="NZ_CP093442.1"/>
</dbReference>
<keyword evidence="3" id="KW-0808">Transferase</keyword>
<feature type="active site" description="Nucleophile" evidence="7">
    <location>
        <position position="209"/>
    </location>
</feature>
<evidence type="ECO:0000256" key="7">
    <source>
        <dbReference type="PROSITE-ProRule" id="PRU01373"/>
    </source>
</evidence>
<evidence type="ECO:0000256" key="6">
    <source>
        <dbReference type="ARBA" id="ARBA00023316"/>
    </source>
</evidence>
<feature type="active site" description="Proton donor/acceptor" evidence="7">
    <location>
        <position position="191"/>
    </location>
</feature>
<dbReference type="SUPFAM" id="SSF141523">
    <property type="entry name" value="L,D-transpeptidase catalytic domain-like"/>
    <property type="match status" value="1"/>
</dbReference>
<dbReference type="InterPro" id="IPR038063">
    <property type="entry name" value="Transpep_catalytic_dom"/>
</dbReference>
<gene>
    <name evidence="9" type="ORF">MNR06_07835</name>
</gene>
<comment type="pathway">
    <text evidence="1 7">Cell wall biogenesis; peptidoglycan biosynthesis.</text>
</comment>
<reference evidence="9" key="1">
    <citation type="submission" date="2022-03" db="EMBL/GenBank/DDBJ databases">
        <title>Genome Identification and Characterization of new species Bdellovibrio reynosense LBG001 sp. nov. from a Mexico soil sample.</title>
        <authorList>
            <person name="Camilli A."/>
            <person name="Ajao Y."/>
            <person name="Guo X."/>
        </authorList>
    </citation>
    <scope>NUCLEOTIDE SEQUENCE</scope>
    <source>
        <strain evidence="9">LBG001</strain>
    </source>
</reference>
<dbReference type="Proteomes" id="UP000830116">
    <property type="component" value="Chromosome"/>
</dbReference>
<evidence type="ECO:0000259" key="8">
    <source>
        <dbReference type="PROSITE" id="PS52029"/>
    </source>
</evidence>
<evidence type="ECO:0000256" key="4">
    <source>
        <dbReference type="ARBA" id="ARBA00022960"/>
    </source>
</evidence>
<keyword evidence="5 7" id="KW-0573">Peptidoglycan synthesis</keyword>
<evidence type="ECO:0000313" key="9">
    <source>
        <dbReference type="EMBL" id="UOF02862.1"/>
    </source>
</evidence>
<evidence type="ECO:0000256" key="1">
    <source>
        <dbReference type="ARBA" id="ARBA00004752"/>
    </source>
</evidence>
<name>A0ABY4CD39_9BACT</name>
<dbReference type="PROSITE" id="PS52029">
    <property type="entry name" value="LD_TPASE"/>
    <property type="match status" value="1"/>
</dbReference>
<evidence type="ECO:0000256" key="2">
    <source>
        <dbReference type="ARBA" id="ARBA00005992"/>
    </source>
</evidence>
<keyword evidence="10" id="KW-1185">Reference proteome</keyword>
<proteinExistence type="inferred from homology"/>
<evidence type="ECO:0000256" key="3">
    <source>
        <dbReference type="ARBA" id="ARBA00022679"/>
    </source>
</evidence>
<dbReference type="Pfam" id="PF03734">
    <property type="entry name" value="YkuD"/>
    <property type="match status" value="1"/>
</dbReference>
<sequence>MSKYFLLVLVVLFTATEVQAGWWDKWWPPGRRRRSPPPSRPPAPISCEYSPEEKQRIIPIESEKAYERTPVSYPVERFDVQSAMVTRPWLRDFRYIIVINKAATGRTAQSIMVFEDGYPILQDRVSTGRETLELRRRHETCLKQPPNSYYSVTATGYYPIQQLIENHRSESFDADMPYSMFYDRSFGLALHQVNEAFLSRLGSRASGGCTRLRPGFAEELFFLVKKTKGAEIPVFKKDGSPVLLENGQIKRTKTISTSDGRSSAYSAIVIIQDIVE</sequence>
<feature type="domain" description="L,D-TPase catalytic" evidence="8">
    <location>
        <begin position="100"/>
        <end position="235"/>
    </location>
</feature>
<keyword evidence="4 7" id="KW-0133">Cell shape</keyword>
<dbReference type="Gene3D" id="2.40.440.10">
    <property type="entry name" value="L,D-transpeptidase catalytic domain-like"/>
    <property type="match status" value="1"/>
</dbReference>
<comment type="similarity">
    <text evidence="2">Belongs to the YkuD family.</text>
</comment>
<dbReference type="InterPro" id="IPR005490">
    <property type="entry name" value="LD_TPept_cat_dom"/>
</dbReference>
<evidence type="ECO:0000256" key="5">
    <source>
        <dbReference type="ARBA" id="ARBA00022984"/>
    </source>
</evidence>
<dbReference type="CDD" id="cd16913">
    <property type="entry name" value="YkuD_like"/>
    <property type="match status" value="1"/>
</dbReference>